<name>A0A894JG16_9BIVA</name>
<dbReference type="CTD" id="67270454"/>
<accession>A0A894JG16</accession>
<evidence type="ECO:0000256" key="1">
    <source>
        <dbReference type="SAM" id="Phobius"/>
    </source>
</evidence>
<protein>
    <submittedName>
        <fullName evidence="2">Uncharacterized protein</fullName>
    </submittedName>
</protein>
<evidence type="ECO:0000313" key="2">
    <source>
        <dbReference type="EMBL" id="QRV59729.1"/>
    </source>
</evidence>
<sequence length="84" mass="10532">MRKPWFWGIVVNVLFTLYVLYRFSIDWTGMELYFIIWLFRLLLEILFVCFLLYRRSILRKHFVWCVWPITMSIGAIIYVLMYMY</sequence>
<dbReference type="AlphaFoldDB" id="A0A894JG16"/>
<geneLocation type="mitochondrion" evidence="2"/>
<organism evidence="2">
    <name type="scientific">Dreissena rostriformis</name>
    <dbReference type="NCBI Taxonomy" id="205083"/>
    <lineage>
        <taxon>Eukaryota</taxon>
        <taxon>Metazoa</taxon>
        <taxon>Spiralia</taxon>
        <taxon>Lophotrochozoa</taxon>
        <taxon>Mollusca</taxon>
        <taxon>Bivalvia</taxon>
        <taxon>Autobranchia</taxon>
        <taxon>Heteroconchia</taxon>
        <taxon>Euheterodonta</taxon>
        <taxon>Imparidentia</taxon>
        <taxon>Neoheterodontei</taxon>
        <taxon>Myida</taxon>
        <taxon>Dreissenoidea</taxon>
        <taxon>Dreissenidae</taxon>
        <taxon>Dreissena</taxon>
    </lineage>
</organism>
<dbReference type="GeneID" id="67270454"/>
<proteinExistence type="predicted"/>
<dbReference type="EMBL" id="MW080914">
    <property type="protein sequence ID" value="QRV59729.1"/>
    <property type="molecule type" value="Genomic_DNA"/>
</dbReference>
<dbReference type="RefSeq" id="YP_010165795.1">
    <property type="nucleotide sequence ID" value="NC_057514.1"/>
</dbReference>
<keyword evidence="1" id="KW-0472">Membrane</keyword>
<gene>
    <name evidence="2" type="primary">orf6</name>
</gene>
<feature type="transmembrane region" description="Helical" evidence="1">
    <location>
        <begin position="33"/>
        <end position="53"/>
    </location>
</feature>
<keyword evidence="2" id="KW-0496">Mitochondrion</keyword>
<feature type="transmembrane region" description="Helical" evidence="1">
    <location>
        <begin position="5"/>
        <end position="21"/>
    </location>
</feature>
<keyword evidence="1" id="KW-1133">Transmembrane helix</keyword>
<reference evidence="2" key="1">
    <citation type="submission" date="2020-10" db="EMBL/GenBank/DDBJ databases">
        <title>The expanded plant-like mitogenome of the invasive quagga mussel, Dreissena rostriformis.</title>
        <authorList>
            <person name="Calcino A.D."/>
            <person name="Baranyi C."/>
            <person name="Wanninger A."/>
        </authorList>
    </citation>
    <scope>NUCLEOTIDE SEQUENCE</scope>
</reference>
<keyword evidence="1" id="KW-0812">Transmembrane</keyword>
<feature type="transmembrane region" description="Helical" evidence="1">
    <location>
        <begin position="62"/>
        <end position="83"/>
    </location>
</feature>